<dbReference type="GO" id="GO:0005634">
    <property type="term" value="C:nucleus"/>
    <property type="evidence" value="ECO:0007669"/>
    <property type="project" value="TreeGrafter"/>
</dbReference>
<dbReference type="AlphaFoldDB" id="A0A5E4N909"/>
<keyword evidence="3" id="KW-1185">Reference proteome</keyword>
<dbReference type="InterPro" id="IPR001623">
    <property type="entry name" value="DnaJ_domain"/>
</dbReference>
<dbReference type="SMART" id="SM00271">
    <property type="entry name" value="DnaJ"/>
    <property type="match status" value="1"/>
</dbReference>
<dbReference type="SUPFAM" id="SSF46565">
    <property type="entry name" value="Chaperone J-domain"/>
    <property type="match status" value="1"/>
</dbReference>
<evidence type="ECO:0000313" key="3">
    <source>
        <dbReference type="Proteomes" id="UP000325440"/>
    </source>
</evidence>
<accession>A0A5E4N909</accession>
<dbReference type="CDD" id="cd06257">
    <property type="entry name" value="DnaJ"/>
    <property type="match status" value="1"/>
</dbReference>
<dbReference type="PANTHER" id="PTHR44144:SF1">
    <property type="entry name" value="DNAJ HOMOLOG SUBFAMILY C MEMBER 9"/>
    <property type="match status" value="1"/>
</dbReference>
<dbReference type="PANTHER" id="PTHR44144">
    <property type="entry name" value="DNAJ HOMOLOG SUBFAMILY C MEMBER 9"/>
    <property type="match status" value="1"/>
</dbReference>
<dbReference type="PROSITE" id="PS50076">
    <property type="entry name" value="DNAJ_2"/>
    <property type="match status" value="1"/>
</dbReference>
<evidence type="ECO:0000313" key="2">
    <source>
        <dbReference type="EMBL" id="VVC38060.1"/>
    </source>
</evidence>
<reference evidence="2 3" key="1">
    <citation type="submission" date="2019-08" db="EMBL/GenBank/DDBJ databases">
        <authorList>
            <person name="Alioto T."/>
            <person name="Alioto T."/>
            <person name="Gomez Garrido J."/>
        </authorList>
    </citation>
    <scope>NUCLEOTIDE SEQUENCE [LARGE SCALE GENOMIC DNA]</scope>
</reference>
<gene>
    <name evidence="2" type="ORF">CINCED_3A023584</name>
</gene>
<protein>
    <submittedName>
        <fullName evidence="2">DnaJ domain,Ferritin-related</fullName>
    </submittedName>
</protein>
<dbReference type="Proteomes" id="UP000325440">
    <property type="component" value="Unassembled WGS sequence"/>
</dbReference>
<dbReference type="EMBL" id="CABPRJ010001461">
    <property type="protein sequence ID" value="VVC38060.1"/>
    <property type="molecule type" value="Genomic_DNA"/>
</dbReference>
<dbReference type="GO" id="GO:0031072">
    <property type="term" value="F:heat shock protein binding"/>
    <property type="evidence" value="ECO:0007669"/>
    <property type="project" value="TreeGrafter"/>
</dbReference>
<dbReference type="InterPro" id="IPR036869">
    <property type="entry name" value="J_dom_sf"/>
</dbReference>
<dbReference type="Pfam" id="PF00226">
    <property type="entry name" value="DnaJ"/>
    <property type="match status" value="1"/>
</dbReference>
<dbReference type="PRINTS" id="PR00625">
    <property type="entry name" value="JDOMAIN"/>
</dbReference>
<dbReference type="OrthoDB" id="110024at2759"/>
<sequence length="184" mass="21441">MDRLLERCRQYFSTEDLYKVLKTHPKSTAKEVRKAYIELSLKYHPDKVSENEKKFATEKFKVINQVYSIINDEEKRKSYDAAVASGQLRKQSSSWQSRARPTFQSANTSRVPFNNLHLAFSQFLENQKAETSNMDETLDNADDTDDITIEALIERRLRKKEKFASFLASLSKNLENPDADPEMY</sequence>
<dbReference type="Gene3D" id="1.10.287.110">
    <property type="entry name" value="DnaJ domain"/>
    <property type="match status" value="1"/>
</dbReference>
<dbReference type="GO" id="GO:0005737">
    <property type="term" value="C:cytoplasm"/>
    <property type="evidence" value="ECO:0007669"/>
    <property type="project" value="TreeGrafter"/>
</dbReference>
<organism evidence="2 3">
    <name type="scientific">Cinara cedri</name>
    <dbReference type="NCBI Taxonomy" id="506608"/>
    <lineage>
        <taxon>Eukaryota</taxon>
        <taxon>Metazoa</taxon>
        <taxon>Ecdysozoa</taxon>
        <taxon>Arthropoda</taxon>
        <taxon>Hexapoda</taxon>
        <taxon>Insecta</taxon>
        <taxon>Pterygota</taxon>
        <taxon>Neoptera</taxon>
        <taxon>Paraneoptera</taxon>
        <taxon>Hemiptera</taxon>
        <taxon>Sternorrhyncha</taxon>
        <taxon>Aphidomorpha</taxon>
        <taxon>Aphidoidea</taxon>
        <taxon>Aphididae</taxon>
        <taxon>Lachninae</taxon>
        <taxon>Cinara</taxon>
    </lineage>
</organism>
<evidence type="ECO:0000259" key="1">
    <source>
        <dbReference type="PROSITE" id="PS50076"/>
    </source>
</evidence>
<dbReference type="InterPro" id="IPR052594">
    <property type="entry name" value="J_domain-containing_protein"/>
</dbReference>
<proteinExistence type="predicted"/>
<name>A0A5E4N909_9HEMI</name>
<feature type="domain" description="J" evidence="1">
    <location>
        <begin position="16"/>
        <end position="83"/>
    </location>
</feature>